<reference evidence="1 2" key="2">
    <citation type="journal article" date="2018" name="Int. J. Syst. Evol. Microbiol.">
        <title>Marinobacterium aestuarii sp. nov., a benzene-degrading marine bacterium isolated from estuary sediment.</title>
        <authorList>
            <person name="Bae S.S."/>
            <person name="Jung J."/>
            <person name="Chung D."/>
            <person name="Baek K."/>
        </authorList>
    </citation>
    <scope>NUCLEOTIDE SEQUENCE [LARGE SCALE GENOMIC DNA]</scope>
    <source>
        <strain evidence="1 2">ST58-10</strain>
    </source>
</reference>
<organism evidence="1 2">
    <name type="scientific">Marinobacterium aestuarii</name>
    <dbReference type="NCBI Taxonomy" id="1821621"/>
    <lineage>
        <taxon>Bacteria</taxon>
        <taxon>Pseudomonadati</taxon>
        <taxon>Pseudomonadota</taxon>
        <taxon>Gammaproteobacteria</taxon>
        <taxon>Oceanospirillales</taxon>
        <taxon>Oceanospirillaceae</taxon>
        <taxon>Marinobacterium</taxon>
    </lineage>
</organism>
<dbReference type="RefSeq" id="WP_067386576.1">
    <property type="nucleotide sequence ID" value="NZ_CP015839.1"/>
</dbReference>
<accession>A0A1A9F581</accession>
<name>A0A1A9F581_9GAMM</name>
<keyword evidence="2" id="KW-1185">Reference proteome</keyword>
<dbReference type="KEGG" id="mars:A8C75_21965"/>
<dbReference type="STRING" id="1821621.A8C75_21965"/>
<proteinExistence type="predicted"/>
<dbReference type="EMBL" id="CP015839">
    <property type="protein sequence ID" value="ANG64883.1"/>
    <property type="molecule type" value="Genomic_DNA"/>
</dbReference>
<dbReference type="AlphaFoldDB" id="A0A1A9F581"/>
<sequence length="533" mass="59966">MNSSLSVYEARKGDLVLIGEMLEDGCLYGLHEGRSYRIRIDQSDAQLFVDDAPLSKDPTGLYWCWEPGFFAGEVVAELELPGQRDPWRFRLEVSPHQNKTGKAQYLEYIEQIADYDIDLLMGAEPGRTGLGGHSCDLQLWIRYVRLRSFITRYLAALRTVAERPVVRLSHRREQVPIQLARRVDNQSIRRLAANPQLLSAIARQQGNAGAVVLDDNRLDVPFIEPTLDNPANRLMAGQLSDVLRLTVWLTERLTSLRLSPSDTQTDLAARLPRRAAFLSATHKRLLKLSRSQPFSGARQTWGDVAGLNAVSGHPHYDLAYRLGTRILRNGLSEQTVDEQHYLAPTWQVYENWCFVVLAQALEGQLPEFKWRLRKGASYADRLLEGACGAARIRLYFQLTCPSLGNTNSHGYCSISRERRPDLVLEYKYNDEIRYLCLDSKYTASRAGILDAMASAHVYHDSIRGNGQAPVISALLVPANQGAELLEQQDYFDNHGVGVYRLFERSQANRLVGGLIEKLELRLATAVVSAVVTS</sequence>
<evidence type="ECO:0000313" key="1">
    <source>
        <dbReference type="EMBL" id="ANG64883.1"/>
    </source>
</evidence>
<reference evidence="2" key="1">
    <citation type="submission" date="2016-05" db="EMBL/GenBank/DDBJ databases">
        <authorList>
            <person name="Baek K."/>
            <person name="Yang S.-J."/>
        </authorList>
    </citation>
    <scope>NUCLEOTIDE SEQUENCE [LARGE SCALE GENOMIC DNA]</scope>
    <source>
        <strain evidence="2">ST58-10</strain>
    </source>
</reference>
<dbReference type="Proteomes" id="UP000078070">
    <property type="component" value="Chromosome"/>
</dbReference>
<evidence type="ECO:0008006" key="3">
    <source>
        <dbReference type="Google" id="ProtNLM"/>
    </source>
</evidence>
<evidence type="ECO:0000313" key="2">
    <source>
        <dbReference type="Proteomes" id="UP000078070"/>
    </source>
</evidence>
<dbReference type="OrthoDB" id="32195at2"/>
<gene>
    <name evidence="1" type="ORF">A8C75_21965</name>
</gene>
<protein>
    <recommendedName>
        <fullName evidence="3">DUF2357 domain-containing protein</fullName>
    </recommendedName>
</protein>